<dbReference type="EMBL" id="JRKL02000464">
    <property type="protein sequence ID" value="KAF3971123.1"/>
    <property type="molecule type" value="Genomic_DNA"/>
</dbReference>
<evidence type="ECO:0008006" key="3">
    <source>
        <dbReference type="Google" id="ProtNLM"/>
    </source>
</evidence>
<evidence type="ECO:0000313" key="1">
    <source>
        <dbReference type="EMBL" id="KAF3971123.1"/>
    </source>
</evidence>
<name>A0A8J4RXE6_9ROSI</name>
<dbReference type="PANTHER" id="PTHR31286:SF167">
    <property type="entry name" value="OS09G0268800 PROTEIN"/>
    <property type="match status" value="1"/>
</dbReference>
<dbReference type="OrthoDB" id="1728346at2759"/>
<keyword evidence="2" id="KW-1185">Reference proteome</keyword>
<accession>A0A8J4RXE6</accession>
<evidence type="ECO:0000313" key="2">
    <source>
        <dbReference type="Proteomes" id="UP000737018"/>
    </source>
</evidence>
<dbReference type="Proteomes" id="UP000737018">
    <property type="component" value="Unassembled WGS sequence"/>
</dbReference>
<dbReference type="AlphaFoldDB" id="A0A8J4RXE6"/>
<dbReference type="InterPro" id="IPR040256">
    <property type="entry name" value="At4g02000-like"/>
</dbReference>
<gene>
    <name evidence="1" type="ORF">CMV_005251</name>
</gene>
<comment type="caution">
    <text evidence="1">The sequence shown here is derived from an EMBL/GenBank/DDBJ whole genome shotgun (WGS) entry which is preliminary data.</text>
</comment>
<protein>
    <recommendedName>
        <fullName evidence="3">DUF4283 domain-containing protein</fullName>
    </recommendedName>
</protein>
<organism evidence="1 2">
    <name type="scientific">Castanea mollissima</name>
    <name type="common">Chinese chestnut</name>
    <dbReference type="NCBI Taxonomy" id="60419"/>
    <lineage>
        <taxon>Eukaryota</taxon>
        <taxon>Viridiplantae</taxon>
        <taxon>Streptophyta</taxon>
        <taxon>Embryophyta</taxon>
        <taxon>Tracheophyta</taxon>
        <taxon>Spermatophyta</taxon>
        <taxon>Magnoliopsida</taxon>
        <taxon>eudicotyledons</taxon>
        <taxon>Gunneridae</taxon>
        <taxon>Pentapetalae</taxon>
        <taxon>rosids</taxon>
        <taxon>fabids</taxon>
        <taxon>Fagales</taxon>
        <taxon>Fagaceae</taxon>
        <taxon>Castanea</taxon>
    </lineage>
</organism>
<dbReference type="PANTHER" id="PTHR31286">
    <property type="entry name" value="GLYCINE-RICH CELL WALL STRUCTURAL PROTEIN 1.8-LIKE"/>
    <property type="match status" value="1"/>
</dbReference>
<sequence length="155" mass="18088">MKNEDARNWGNLRDGKSKDGRKKILYTYAYGIFAIQSPSKLRDIDNLSTPCKKNEGPWAVDGALLVLEKWRPNLVLGNLQVNYISIWVQLQGLPLEYQHPELTEKMGEMMGIVDRVDWEDRIPRNIRFMRIKMCIDPWLPVIARFVLRLDDGTRT</sequence>
<proteinExistence type="predicted"/>
<reference evidence="1" key="1">
    <citation type="submission" date="2020-03" db="EMBL/GenBank/DDBJ databases">
        <title>Castanea mollissima Vanexum genome sequencing.</title>
        <authorList>
            <person name="Staton M."/>
        </authorList>
    </citation>
    <scope>NUCLEOTIDE SEQUENCE</scope>
    <source>
        <tissue evidence="1">Leaf</tissue>
    </source>
</reference>